<dbReference type="RefSeq" id="WP_011341251.1">
    <property type="nucleotide sequence ID" value="NC_007498.2"/>
</dbReference>
<dbReference type="PANTHER" id="PTHR12526">
    <property type="entry name" value="GLYCOSYLTRANSFERASE"/>
    <property type="match status" value="1"/>
</dbReference>
<dbReference type="OrthoDB" id="9802525at2"/>
<dbReference type="InterPro" id="IPR028098">
    <property type="entry name" value="Glyco_trans_4-like_N"/>
</dbReference>
<protein>
    <submittedName>
        <fullName evidence="3">Glycosyltransferase, Cap1E-like family</fullName>
    </submittedName>
</protein>
<dbReference type="Gene3D" id="3.40.50.2000">
    <property type="entry name" value="Glycogen Phosphorylase B"/>
    <property type="match status" value="2"/>
</dbReference>
<proteinExistence type="predicted"/>
<feature type="domain" description="Glycosyltransferase subfamily 4-like N-terminal" evidence="2">
    <location>
        <begin position="19"/>
        <end position="165"/>
    </location>
</feature>
<reference evidence="3 4" key="2">
    <citation type="journal article" date="2012" name="BMC Genomics">
        <title>The genome of Pelobacter carbinolicus reveals surprising metabolic capabilities and physiological features.</title>
        <authorList>
            <person name="Aklujkar M."/>
            <person name="Haveman S.A."/>
            <person name="Didonato R.Jr."/>
            <person name="Chertkov O."/>
            <person name="Han C.S."/>
            <person name="Land M.L."/>
            <person name="Brown P."/>
            <person name="Lovley D.R."/>
        </authorList>
    </citation>
    <scope>NUCLEOTIDE SEQUENCE [LARGE SCALE GENOMIC DNA]</scope>
    <source>
        <strain evidence="4">DSM 2380 / NBRC 103641 / GraBd1</strain>
    </source>
</reference>
<evidence type="ECO:0000313" key="3">
    <source>
        <dbReference type="EMBL" id="ABA88768.1"/>
    </source>
</evidence>
<keyword evidence="3" id="KW-0808">Transferase</keyword>
<dbReference type="HOGENOM" id="CLU_009583_8_1_7"/>
<dbReference type="eggNOG" id="COG0438">
    <property type="taxonomic scope" value="Bacteria"/>
</dbReference>
<accession>Q3A4D9</accession>
<reference evidence="4" key="1">
    <citation type="submission" date="2005-10" db="EMBL/GenBank/DDBJ databases">
        <title>Complete sequence of Pelobacter carbinolicus DSM 2380.</title>
        <authorList>
            <person name="Copeland A."/>
            <person name="Lucas S."/>
            <person name="Lapidus A."/>
            <person name="Barry K."/>
            <person name="Detter J.C."/>
            <person name="Glavina T."/>
            <person name="Hammon N."/>
            <person name="Israni S."/>
            <person name="Pitluck S."/>
            <person name="Chertkov O."/>
            <person name="Schmutz J."/>
            <person name="Larimer F."/>
            <person name="Land M."/>
            <person name="Kyrpides N."/>
            <person name="Ivanova N."/>
            <person name="Richardson P."/>
        </authorList>
    </citation>
    <scope>NUCLEOTIDE SEQUENCE [LARGE SCALE GENOMIC DNA]</scope>
    <source>
        <strain evidence="4">DSM 2380 / NBRC 103641 / GraBd1</strain>
    </source>
</reference>
<dbReference type="Proteomes" id="UP000002534">
    <property type="component" value="Chromosome"/>
</dbReference>
<gene>
    <name evidence="3" type="ordered locus">Pcar_1522</name>
</gene>
<name>Q3A4D9_SYNC1</name>
<dbReference type="STRING" id="338963.Pcar_1522"/>
<dbReference type="Pfam" id="PF00534">
    <property type="entry name" value="Glycos_transf_1"/>
    <property type="match status" value="1"/>
</dbReference>
<evidence type="ECO:0000313" key="4">
    <source>
        <dbReference type="Proteomes" id="UP000002534"/>
    </source>
</evidence>
<dbReference type="CAZy" id="GT4">
    <property type="family name" value="Glycosyltransferase Family 4"/>
</dbReference>
<dbReference type="CDD" id="cd03808">
    <property type="entry name" value="GT4_CapM-like"/>
    <property type="match status" value="1"/>
</dbReference>
<dbReference type="PANTHER" id="PTHR12526:SF638">
    <property type="entry name" value="SPORE COAT PROTEIN SA"/>
    <property type="match status" value="1"/>
</dbReference>
<feature type="domain" description="Glycosyl transferase family 1" evidence="1">
    <location>
        <begin position="187"/>
        <end position="350"/>
    </location>
</feature>
<sequence length="371" mass="41847">MAKVLMIGPFADTLRNFRHNLLGEMVRRGHQVFACAPDVALEVQEQLARMHVSYQNIPLERAGMNLFHDLASLRALVRIIGQISPDVVFLYNIKPVVYGSIAASLTGVPIVGSMINGLGHSFSCDTFKRKILNQLVRRLYKFALNKNAKVFFQNPDDLKLFLELGLIENQGKPVLVNGSGVDLAYFSLQSPPDEISFILISRLIKEKGITEYLEAARIIKDKYPQVRFRLAGWIDEQHRSVSREEIERYQRLEIVEYLGKLSDVRPAIAEASVYVLPSYYREGIPRTLLESMAMGRALITTDSPGCRETVRDGDNGFMIPVQDVPALVQAMESFILHPELVTRMGEASRRIAEAQFDEAQVNRLILDNLSL</sequence>
<keyword evidence="4" id="KW-1185">Reference proteome</keyword>
<evidence type="ECO:0000259" key="2">
    <source>
        <dbReference type="Pfam" id="PF13579"/>
    </source>
</evidence>
<dbReference type="AlphaFoldDB" id="Q3A4D9"/>
<dbReference type="SUPFAM" id="SSF53756">
    <property type="entry name" value="UDP-Glycosyltransferase/glycogen phosphorylase"/>
    <property type="match status" value="1"/>
</dbReference>
<dbReference type="InterPro" id="IPR001296">
    <property type="entry name" value="Glyco_trans_1"/>
</dbReference>
<evidence type="ECO:0000259" key="1">
    <source>
        <dbReference type="Pfam" id="PF00534"/>
    </source>
</evidence>
<dbReference type="KEGG" id="pca:Pcar_1522"/>
<dbReference type="GO" id="GO:0016757">
    <property type="term" value="F:glycosyltransferase activity"/>
    <property type="evidence" value="ECO:0007669"/>
    <property type="project" value="InterPro"/>
</dbReference>
<dbReference type="Pfam" id="PF13579">
    <property type="entry name" value="Glyco_trans_4_4"/>
    <property type="match status" value="1"/>
</dbReference>
<dbReference type="EMBL" id="CP000142">
    <property type="protein sequence ID" value="ABA88768.1"/>
    <property type="molecule type" value="Genomic_DNA"/>
</dbReference>
<organism evidence="3 4">
    <name type="scientific">Syntrophotalea carbinolica (strain DSM 2380 / NBRC 103641 / GraBd1)</name>
    <name type="common">Pelobacter carbinolicus</name>
    <dbReference type="NCBI Taxonomy" id="338963"/>
    <lineage>
        <taxon>Bacteria</taxon>
        <taxon>Pseudomonadati</taxon>
        <taxon>Thermodesulfobacteriota</taxon>
        <taxon>Desulfuromonadia</taxon>
        <taxon>Desulfuromonadales</taxon>
        <taxon>Syntrophotaleaceae</taxon>
        <taxon>Syntrophotalea</taxon>
    </lineage>
</organism>